<dbReference type="WBParaSite" id="NBR_0001279901-mRNA-1">
    <property type="protein sequence ID" value="NBR_0001279901-mRNA-1"/>
    <property type="gene ID" value="NBR_0001279901"/>
</dbReference>
<dbReference type="Proteomes" id="UP000271162">
    <property type="component" value="Unassembled WGS sequence"/>
</dbReference>
<keyword evidence="16" id="KW-1185">Reference proteome</keyword>
<evidence type="ECO:0000256" key="1">
    <source>
        <dbReference type="ARBA" id="ARBA00004477"/>
    </source>
</evidence>
<keyword evidence="8 14" id="KW-0812">Transmembrane</keyword>
<dbReference type="OMA" id="VWDSKIT"/>
<keyword evidence="10 14" id="KW-1133">Transmembrane helix</keyword>
<keyword evidence="11 14" id="KW-0472">Membrane</keyword>
<dbReference type="PANTHER" id="PTHR12989:SF10">
    <property type="entry name" value="DOL-P-GLC:GLC(2)MAN(9)GLCNAC(2)-PP-DOL ALPHA-1,2-GLUCOSYLTRANSFERASE-RELATED"/>
    <property type="match status" value="1"/>
</dbReference>
<dbReference type="InterPro" id="IPR016900">
    <property type="entry name" value="Alg10"/>
</dbReference>
<dbReference type="AlphaFoldDB" id="A0A0N4Y943"/>
<comment type="caution">
    <text evidence="14">Lacks conserved residue(s) required for the propagation of feature annotation.</text>
</comment>
<proteinExistence type="inferred from homology"/>
<gene>
    <name evidence="15" type="ORF">NBR_LOCUS12800</name>
</gene>
<comment type="pathway">
    <text evidence="2">Protein modification; protein glycosylation.</text>
</comment>
<evidence type="ECO:0000256" key="11">
    <source>
        <dbReference type="ARBA" id="ARBA00023136"/>
    </source>
</evidence>
<accession>A0A0N4Y943</accession>
<dbReference type="PIRSF" id="PIRSF028810">
    <property type="entry name" value="Alpha1_2_glucosyltferase_Alg10"/>
    <property type="match status" value="1"/>
</dbReference>
<evidence type="ECO:0000256" key="10">
    <source>
        <dbReference type="ARBA" id="ARBA00022989"/>
    </source>
</evidence>
<comment type="catalytic activity">
    <reaction evidence="13">
        <text>an alpha-D-Glc-(1-&gt;3)-alpha-D-Glc-(1-&gt;3)-alpha-D-Man-(1-&gt;2)-alpha-D-Man-(1-&gt;2)-alpha-D-Man-(1-&gt;3)-[alpha-D-Man-(1-&gt;2)-alpha-D-Man-(1-&gt;3)-[alpha-D-Man-(1-&gt;2)-alpha-D-Man-(1-&gt;6)]-alpha-D-Man-(1-&gt;6)]-beta-D-Man-(1-&gt;4)-beta-D-GlcNAc-(1-&gt;4)-alpha-D-GlcNAc-diphospho-di-trans,poly-cis-dolichol + a di-trans,poly-cis-dolichyl beta-D-glucosyl phosphate = a alpha-D-Glc-(1-&gt;2)-alpha-D-Glc-(1-&gt;3)-alpha-D-Glc-(1-&gt;3)-alpha-D-Man-(1-&gt;2)-alpha-D-Man-(1-&gt;2)-alpha-D-Man-(1-&gt;3)-[alpha-D-Man-(1-&gt;2)-alpha-D-Man-(1-&gt;3)-[alpha-D-Man-(1-&gt;2)-alpha-D-Man-(1-&gt;6)]-alpha-D-Man-(1-&gt;6)]-beta-D-Man-(1-&gt;4)-beta-D-GlcNAc-(1-&gt;4)-alpha-D-GlcNAc-diphospho-di-trans,poly-cis-dolichol + a di-trans,poly-cis-dolichyl phosphate + H(+)</text>
        <dbReference type="Rhea" id="RHEA:29543"/>
        <dbReference type="Rhea" id="RHEA-COMP:19498"/>
        <dbReference type="Rhea" id="RHEA-COMP:19502"/>
        <dbReference type="Rhea" id="RHEA-COMP:19512"/>
        <dbReference type="Rhea" id="RHEA-COMP:19522"/>
        <dbReference type="ChEBI" id="CHEBI:15378"/>
        <dbReference type="ChEBI" id="CHEBI:57525"/>
        <dbReference type="ChEBI" id="CHEBI:57683"/>
        <dbReference type="ChEBI" id="CHEBI:132522"/>
        <dbReference type="ChEBI" id="CHEBI:132523"/>
        <dbReference type="EC" id="2.4.1.256"/>
    </reaction>
    <physiologicalReaction direction="left-to-right" evidence="13">
        <dbReference type="Rhea" id="RHEA:29544"/>
    </physiologicalReaction>
</comment>
<evidence type="ECO:0000256" key="5">
    <source>
        <dbReference type="ARBA" id="ARBA00018512"/>
    </source>
</evidence>
<evidence type="ECO:0000256" key="14">
    <source>
        <dbReference type="PIRNR" id="PIRNR028810"/>
    </source>
</evidence>
<evidence type="ECO:0000313" key="17">
    <source>
        <dbReference type="WBParaSite" id="NBR_0001279901-mRNA-1"/>
    </source>
</evidence>
<evidence type="ECO:0000256" key="7">
    <source>
        <dbReference type="ARBA" id="ARBA00022679"/>
    </source>
</evidence>
<comment type="subcellular location">
    <subcellularLocation>
        <location evidence="1">Endoplasmic reticulum membrane</location>
        <topology evidence="1">Multi-pass membrane protein</topology>
    </subcellularLocation>
</comment>
<dbReference type="GO" id="GO:0106073">
    <property type="term" value="F:dolichyl pyrophosphate Glc2Man9GlcNAc2 alpha-1,2-glucosyltransferase activity"/>
    <property type="evidence" value="ECO:0007669"/>
    <property type="project" value="UniProtKB-UniRule"/>
</dbReference>
<feature type="transmembrane region" description="Helical" evidence="14">
    <location>
        <begin position="380"/>
        <end position="402"/>
    </location>
</feature>
<protein>
    <recommendedName>
        <fullName evidence="5 14">Dol-P-Glc:Glc(2)Man(9)GlcNAc(2)-PP-Dol alpha-1,2-glucosyltransferase</fullName>
        <ecNumber evidence="4 14">2.4.1.256</ecNumber>
    </recommendedName>
</protein>
<feature type="transmembrane region" description="Helical" evidence="14">
    <location>
        <begin position="266"/>
        <end position="286"/>
    </location>
</feature>
<comment type="function">
    <text evidence="12">Dol-P-Glc:Glc(2)Man(9)GlcNAc(2)-PP-Dol alpha-1,2-glucosyltransferase that operates in the biosynthetic pathway of dolichol-linked oligosaccharides, the glycan precursors employed in protein asparagine (N)-glycosylation. The assembly of dolichol-linked oligosaccharides begins on the cytosolic side of the endoplasmic reticulum membrane and finishes in its lumen. The sequential addition of sugars to dolichol pyrophosphate produces dolichol-linked oligosaccharides containing fourteen sugars, including two GlcNAcs, nine mannoses and three glucoses. Once assembled, the oligosaccharide is transferred from the lipid to nascent proteins by oligosaccharyltransferases. In the lumen of the endoplasmic reticulum, adds the third and last glucose residue from dolichyl phosphate glucose (Dol-P-Glc) onto the lipid-linked oligosaccharide intermediate Glc(2)Man(9)GlcNAc(2)-PP-Dol to produce Glc(3)Man(9)GlcNAc(2)-PP-Dol.</text>
</comment>
<reference evidence="15 16" key="2">
    <citation type="submission" date="2018-11" db="EMBL/GenBank/DDBJ databases">
        <authorList>
            <consortium name="Pathogen Informatics"/>
        </authorList>
    </citation>
    <scope>NUCLEOTIDE SEQUENCE [LARGE SCALE GENOMIC DNA]</scope>
</reference>
<feature type="transmembrane region" description="Helical" evidence="14">
    <location>
        <begin position="90"/>
        <end position="107"/>
    </location>
</feature>
<feature type="transmembrane region" description="Helical" evidence="14">
    <location>
        <begin position="119"/>
        <end position="149"/>
    </location>
</feature>
<evidence type="ECO:0000313" key="16">
    <source>
        <dbReference type="Proteomes" id="UP000271162"/>
    </source>
</evidence>
<reference evidence="17" key="1">
    <citation type="submission" date="2017-02" db="UniProtKB">
        <authorList>
            <consortium name="WormBaseParasite"/>
        </authorList>
    </citation>
    <scope>IDENTIFICATION</scope>
</reference>
<dbReference type="EMBL" id="UYSL01020862">
    <property type="protein sequence ID" value="VDL76389.1"/>
    <property type="molecule type" value="Genomic_DNA"/>
</dbReference>
<evidence type="ECO:0000256" key="6">
    <source>
        <dbReference type="ARBA" id="ARBA00022676"/>
    </source>
</evidence>
<evidence type="ECO:0000256" key="8">
    <source>
        <dbReference type="ARBA" id="ARBA00022692"/>
    </source>
</evidence>
<dbReference type="PANTHER" id="PTHR12989">
    <property type="entry name" value="ALPHA-1,2-GLUCOSYLTRANSFERASE ALG10"/>
    <property type="match status" value="1"/>
</dbReference>
<evidence type="ECO:0000313" key="15">
    <source>
        <dbReference type="EMBL" id="VDL76389.1"/>
    </source>
</evidence>
<feature type="transmembrane region" description="Helical" evidence="14">
    <location>
        <begin position="196"/>
        <end position="219"/>
    </location>
</feature>
<evidence type="ECO:0000256" key="2">
    <source>
        <dbReference type="ARBA" id="ARBA00004922"/>
    </source>
</evidence>
<dbReference type="GO" id="GO:0005789">
    <property type="term" value="C:endoplasmic reticulum membrane"/>
    <property type="evidence" value="ECO:0007669"/>
    <property type="project" value="UniProtKB-SubCell"/>
</dbReference>
<evidence type="ECO:0000256" key="9">
    <source>
        <dbReference type="ARBA" id="ARBA00022824"/>
    </source>
</evidence>
<dbReference type="Pfam" id="PF04922">
    <property type="entry name" value="DIE2_ALG10"/>
    <property type="match status" value="2"/>
</dbReference>
<organism evidence="17">
    <name type="scientific">Nippostrongylus brasiliensis</name>
    <name type="common">Rat hookworm</name>
    <dbReference type="NCBI Taxonomy" id="27835"/>
    <lineage>
        <taxon>Eukaryota</taxon>
        <taxon>Metazoa</taxon>
        <taxon>Ecdysozoa</taxon>
        <taxon>Nematoda</taxon>
        <taxon>Chromadorea</taxon>
        <taxon>Rhabditida</taxon>
        <taxon>Rhabditina</taxon>
        <taxon>Rhabditomorpha</taxon>
        <taxon>Strongyloidea</taxon>
        <taxon>Heligmosomidae</taxon>
        <taxon>Nippostrongylus</taxon>
    </lineage>
</organism>
<feature type="transmembrane region" description="Helical" evidence="14">
    <location>
        <begin position="21"/>
        <end position="43"/>
    </location>
</feature>
<sequence length="419" mass="47688">MPAKRLTVDGLQTEHSELKGDWLFAGLIALLHAVLVGTVYHYVPEPYMDEIFHIGQTRKYCKGNWSWDPMITTPPALYVLGMPFCGFERYINSMLIALTFVGVCRLRRIFHQTSVHTSALVAVLFPVLLHSSVLFYTDLLSVCAVVWGFSLQSPLLSSLTFGIAVLTRQTNIIWAGLSGAVRLLDDFDASRPFSSVLHSLVRLFSFILLALSFIAFVFINGGIVLGDASAHHPRLHLAQFLYLSLFSAVHAWSLALPRLRALISKFIHPIAIALVIPVALSAQYFAFDHPYLLADNRHVTFYLWRWWFSHSTRRVLLTPLFIGSLVFMEDLSSHLSPFVRILFTLCSFATVVPAHLFEPRYFIVPYVLWRTTAKTATCRLIALTEILSQLLVFSAIYLLFLFKPFEWENEPGVKQRFMW</sequence>
<feature type="transmembrane region" description="Helical" evidence="14">
    <location>
        <begin position="239"/>
        <end position="259"/>
    </location>
</feature>
<evidence type="ECO:0000256" key="3">
    <source>
        <dbReference type="ARBA" id="ARBA00010600"/>
    </source>
</evidence>
<evidence type="ECO:0000256" key="12">
    <source>
        <dbReference type="ARBA" id="ARBA00044727"/>
    </source>
</evidence>
<name>A0A0N4Y943_NIPBR</name>
<evidence type="ECO:0000256" key="4">
    <source>
        <dbReference type="ARBA" id="ARBA00011967"/>
    </source>
</evidence>
<comment type="similarity">
    <text evidence="3 14">Belongs to the ALG10 glucosyltransferase family.</text>
</comment>
<dbReference type="GO" id="GO:0006488">
    <property type="term" value="P:dolichol-linked oligosaccharide biosynthetic process"/>
    <property type="evidence" value="ECO:0007669"/>
    <property type="project" value="UniProtKB-UniRule"/>
</dbReference>
<dbReference type="STRING" id="27835.A0A0N4Y943"/>
<dbReference type="EC" id="2.4.1.256" evidence="4 14"/>
<feature type="transmembrane region" description="Helical" evidence="14">
    <location>
        <begin position="338"/>
        <end position="357"/>
    </location>
</feature>
<keyword evidence="9" id="KW-0256">Endoplasmic reticulum</keyword>
<keyword evidence="7" id="KW-0808">Transferase</keyword>
<keyword evidence="6 14" id="KW-0328">Glycosyltransferase</keyword>
<evidence type="ECO:0000256" key="13">
    <source>
        <dbReference type="ARBA" id="ARBA00048064"/>
    </source>
</evidence>